<dbReference type="RefSeq" id="WP_354636278.1">
    <property type="nucleotide sequence ID" value="NZ_CP159837.1"/>
</dbReference>
<feature type="transmembrane region" description="Helical" evidence="1">
    <location>
        <begin position="347"/>
        <end position="368"/>
    </location>
</feature>
<gene>
    <name evidence="2" type="ORF">ABWT76_002772</name>
</gene>
<evidence type="ECO:0000256" key="1">
    <source>
        <dbReference type="SAM" id="Phobius"/>
    </source>
</evidence>
<dbReference type="EMBL" id="CP159837">
    <property type="protein sequence ID" value="XCM39815.1"/>
    <property type="molecule type" value="Genomic_DNA"/>
</dbReference>
<feature type="transmembrane region" description="Helical" evidence="1">
    <location>
        <begin position="71"/>
        <end position="96"/>
    </location>
</feature>
<keyword evidence="1" id="KW-1133">Transmembrane helix</keyword>
<dbReference type="AlphaFoldDB" id="A0AAU8JN26"/>
<protein>
    <submittedName>
        <fullName evidence="2">Amino acid transporter</fullName>
    </submittedName>
</protein>
<organism evidence="2">
    <name type="scientific">Planktothricoides raciborskii GIHE-MW2</name>
    <dbReference type="NCBI Taxonomy" id="2792601"/>
    <lineage>
        <taxon>Bacteria</taxon>
        <taxon>Bacillati</taxon>
        <taxon>Cyanobacteriota</taxon>
        <taxon>Cyanophyceae</taxon>
        <taxon>Oscillatoriophycideae</taxon>
        <taxon>Oscillatoriales</taxon>
        <taxon>Oscillatoriaceae</taxon>
        <taxon>Planktothricoides</taxon>
    </lineage>
</organism>
<accession>A0AAU8JN26</accession>
<feature type="transmembrane region" description="Helical" evidence="1">
    <location>
        <begin position="446"/>
        <end position="466"/>
    </location>
</feature>
<feature type="transmembrane region" description="Helical" evidence="1">
    <location>
        <begin position="127"/>
        <end position="149"/>
    </location>
</feature>
<feature type="transmembrane region" description="Helical" evidence="1">
    <location>
        <begin position="389"/>
        <end position="407"/>
    </location>
</feature>
<sequence length="660" mass="72010">MKLVQVMYKQKAPGMVARIMPLKKHHRYLTHWLLKEDRDPANEHHLKHSWWQVMCLTGVDYFSTLGYQPGIAALAAGALSPLATLILVLVTLFGALPIYRRVATMSPHGEGSIAMLEQLLPWWQGKIFVLILLGFAATDFIITITLSAADATAHMIENPFLSGILQGQAVPITLVLIALLGAIFLKGFKEAIGLAVVLVGIYLGLNLVVIGVAGYQIIQDPTVFTSWKMALLNSHGNPLVMVGVATLLFPKLALGLSGFETGVAVMPLVIGSGSDTEAHPTGRIHHTHQLLSTAALIMSFFLVTSSLVTTLLIPPAEFQAGGSANGRALAYLAHQYLGSLFGTIYDLSTMAILWFAGASAMAGLLNLVPRYLPRYGMAPDWARAVRPLVLVYTAIAFIVTLIFEANVEAQGGAYATGVLVLMSSAAVAVTLSVYRQGAGRGQNWVGTVLFGAIAIVFFYTTIVNIIERPDGLHIATFFIAAIIITSLISRVFRSTELRVVGMELDDTARQFIDQLRQQPTRLIAHRPQKGNALEYQLGEKKVRENNHLPSTDPILFLEVQVTDASVFMDVIRIQGVEVEGYRILRMQSAAVPNAIAALLLYIRDRTGILPHVYFGWTEGNPIQYLLRFILFGEGDVPVVTREVLRKAEPDPARRPGIHVG</sequence>
<feature type="transmembrane region" description="Helical" evidence="1">
    <location>
        <begin position="192"/>
        <end position="218"/>
    </location>
</feature>
<feature type="transmembrane region" description="Helical" evidence="1">
    <location>
        <begin position="169"/>
        <end position="185"/>
    </location>
</feature>
<name>A0AAU8JN26_9CYAN</name>
<keyword evidence="1" id="KW-0472">Membrane</keyword>
<proteinExistence type="predicted"/>
<feature type="transmembrane region" description="Helical" evidence="1">
    <location>
        <begin position="413"/>
        <end position="434"/>
    </location>
</feature>
<dbReference type="Gene3D" id="1.20.1740.10">
    <property type="entry name" value="Amino acid/polyamine transporter I"/>
    <property type="match status" value="1"/>
</dbReference>
<keyword evidence="1" id="KW-0812">Transmembrane</keyword>
<feature type="transmembrane region" description="Helical" evidence="1">
    <location>
        <begin position="238"/>
        <end position="269"/>
    </location>
</feature>
<feature type="transmembrane region" description="Helical" evidence="1">
    <location>
        <begin position="290"/>
        <end position="313"/>
    </location>
</feature>
<evidence type="ECO:0000313" key="2">
    <source>
        <dbReference type="EMBL" id="XCM39815.1"/>
    </source>
</evidence>
<feature type="transmembrane region" description="Helical" evidence="1">
    <location>
        <begin position="472"/>
        <end position="492"/>
    </location>
</feature>
<reference evidence="2" key="1">
    <citation type="submission" date="2024-07" db="EMBL/GenBank/DDBJ databases">
        <authorList>
            <person name="Kim Y.J."/>
            <person name="Jeong J.Y."/>
        </authorList>
    </citation>
    <scope>NUCLEOTIDE SEQUENCE</scope>
    <source>
        <strain evidence="2">GIHE-MW2</strain>
    </source>
</reference>